<evidence type="ECO:0000256" key="2">
    <source>
        <dbReference type="ARBA" id="ARBA00022475"/>
    </source>
</evidence>
<feature type="domain" description="DUF4131" evidence="9">
    <location>
        <begin position="87"/>
        <end position="237"/>
    </location>
</feature>
<feature type="domain" description="ComEC/Rec2-related protein" evidence="8">
    <location>
        <begin position="281"/>
        <end position="556"/>
    </location>
</feature>
<feature type="region of interest" description="Disordered" evidence="6">
    <location>
        <begin position="1"/>
        <end position="30"/>
    </location>
</feature>
<feature type="transmembrane region" description="Helical" evidence="7">
    <location>
        <begin position="343"/>
        <end position="361"/>
    </location>
</feature>
<keyword evidence="2" id="KW-1003">Cell membrane</keyword>
<dbReference type="PANTHER" id="PTHR30619:SF1">
    <property type="entry name" value="RECOMBINATION PROTEIN 2"/>
    <property type="match status" value="1"/>
</dbReference>
<evidence type="ECO:0000259" key="8">
    <source>
        <dbReference type="Pfam" id="PF03772"/>
    </source>
</evidence>
<feature type="transmembrane region" description="Helical" evidence="7">
    <location>
        <begin position="482"/>
        <end position="505"/>
    </location>
</feature>
<keyword evidence="3 7" id="KW-0812">Transmembrane</keyword>
<reference evidence="10 11" key="1">
    <citation type="submission" date="2016-11" db="EMBL/GenBank/DDBJ databases">
        <authorList>
            <person name="Jaros S."/>
            <person name="Januszkiewicz K."/>
            <person name="Wedrychowicz H."/>
        </authorList>
    </citation>
    <scope>NUCLEOTIDE SEQUENCE [LARGE SCALE GENOMIC DNA]</scope>
    <source>
        <strain evidence="10 11">DSM 17137</strain>
    </source>
</reference>
<feature type="transmembrane region" description="Helical" evidence="7">
    <location>
        <begin position="65"/>
        <end position="83"/>
    </location>
</feature>
<feature type="transmembrane region" description="Helical" evidence="7">
    <location>
        <begin position="89"/>
        <end position="108"/>
    </location>
</feature>
<dbReference type="NCBIfam" id="TIGR00360">
    <property type="entry name" value="ComEC_N-term"/>
    <property type="match status" value="1"/>
</dbReference>
<proteinExistence type="predicted"/>
<evidence type="ECO:0000259" key="9">
    <source>
        <dbReference type="Pfam" id="PF13567"/>
    </source>
</evidence>
<evidence type="ECO:0000256" key="3">
    <source>
        <dbReference type="ARBA" id="ARBA00022692"/>
    </source>
</evidence>
<accession>A0A1M5BXL9</accession>
<feature type="transmembrane region" description="Helical" evidence="7">
    <location>
        <begin position="390"/>
        <end position="407"/>
    </location>
</feature>
<sequence length="726" mass="76564">MSARAGAQPVQGPEILDATRPGTQARPPAVWPRPQPTELAILDHPLRVANSLRAVLANAVEGRRLFVLLPFAMIAGLICYAGLPFEPQYWALAGIGAVLAAAIIMSLAQINRLRVLVLLAAFWAGLGLLPVHGALFGTPMLGFPIYGEYEAVVDEILSQTDVERRIIVSRLVPIGDARPAGIVRARLLVGAEPPLQPGDVIRAKLRLAPVPGPVLPGSFDGQFHAFFSGIGAYGNVTSGLSLVSEGSAFDPTRRVEGLRSAIAGRIAAVLEGPASAIGQAMVMGDQSAISDETRDVMAASGLAHIYSISGLHLSLVAGGMFFLLRLALASVPGWTQTLPIKKIAAIGGIVTACGYLLLAGGVANVPALRSTIMLGLIFGAILAGRRALTMRNVAIAALAIIIIDPASIFRASFQLSFAAVVALIGIYELPRLAPPENRGWFSRFARNVRLTALTSLIAGTATVLFSAYHFQQTAPLGVVGNVLVLPVVSFVIMPFAMLSVLAMPFGIEAPFVRIMGWGIERMVDGAELVASWSAGLDSNPLLTSTALIIGLIALAWFAFLQNYWRLAGPVLAIPAVLLFGLDIRPDVLIADTTQAVAVRGADGMGLLTGKAGSFAVDVWSEHYQEEIAPLLPGARCDSLACVANAGQFSVAVVKSAEAFAEDCARHQLVITRLRAPQACRAQAQVVDARDLAAGGVHWLRWDATADGFAVRTAVPNLTRPWRAGPR</sequence>
<feature type="transmembrane region" description="Helical" evidence="7">
    <location>
        <begin position="115"/>
        <end position="136"/>
    </location>
</feature>
<organism evidence="10 11">
    <name type="scientific">Devosia limi DSM 17137</name>
    <dbReference type="NCBI Taxonomy" id="1121477"/>
    <lineage>
        <taxon>Bacteria</taxon>
        <taxon>Pseudomonadati</taxon>
        <taxon>Pseudomonadota</taxon>
        <taxon>Alphaproteobacteria</taxon>
        <taxon>Hyphomicrobiales</taxon>
        <taxon>Devosiaceae</taxon>
        <taxon>Devosia</taxon>
    </lineage>
</organism>
<dbReference type="GO" id="GO:0005886">
    <property type="term" value="C:plasma membrane"/>
    <property type="evidence" value="ECO:0007669"/>
    <property type="project" value="UniProtKB-SubCell"/>
</dbReference>
<dbReference type="InterPro" id="IPR052159">
    <property type="entry name" value="Competence_DNA_uptake"/>
</dbReference>
<dbReference type="Pfam" id="PF13567">
    <property type="entry name" value="DUF4131"/>
    <property type="match status" value="1"/>
</dbReference>
<name>A0A1M5BXL9_9HYPH</name>
<evidence type="ECO:0000313" key="11">
    <source>
        <dbReference type="Proteomes" id="UP000184533"/>
    </source>
</evidence>
<feature type="transmembrane region" description="Helical" evidence="7">
    <location>
        <begin position="541"/>
        <end position="560"/>
    </location>
</feature>
<evidence type="ECO:0000313" key="10">
    <source>
        <dbReference type="EMBL" id="SHF47120.1"/>
    </source>
</evidence>
<feature type="transmembrane region" description="Helical" evidence="7">
    <location>
        <begin position="305"/>
        <end position="331"/>
    </location>
</feature>
<evidence type="ECO:0000256" key="7">
    <source>
        <dbReference type="SAM" id="Phobius"/>
    </source>
</evidence>
<feature type="transmembrane region" description="Helical" evidence="7">
    <location>
        <begin position="450"/>
        <end position="470"/>
    </location>
</feature>
<evidence type="ECO:0000256" key="6">
    <source>
        <dbReference type="SAM" id="MobiDB-lite"/>
    </source>
</evidence>
<dbReference type="PANTHER" id="PTHR30619">
    <property type="entry name" value="DNA INTERNALIZATION/COMPETENCE PROTEIN COMEC/REC2"/>
    <property type="match status" value="1"/>
</dbReference>
<gene>
    <name evidence="10" type="ORF">SAMN02745223_02706</name>
</gene>
<comment type="subcellular location">
    <subcellularLocation>
        <location evidence="1">Cell membrane</location>
        <topology evidence="1">Multi-pass membrane protein</topology>
    </subcellularLocation>
</comment>
<evidence type="ECO:0000256" key="5">
    <source>
        <dbReference type="ARBA" id="ARBA00023136"/>
    </source>
</evidence>
<evidence type="ECO:0000256" key="4">
    <source>
        <dbReference type="ARBA" id="ARBA00022989"/>
    </source>
</evidence>
<evidence type="ECO:0000256" key="1">
    <source>
        <dbReference type="ARBA" id="ARBA00004651"/>
    </source>
</evidence>
<dbReference type="Proteomes" id="UP000184533">
    <property type="component" value="Unassembled WGS sequence"/>
</dbReference>
<dbReference type="EMBL" id="FQVC01000008">
    <property type="protein sequence ID" value="SHF47120.1"/>
    <property type="molecule type" value="Genomic_DNA"/>
</dbReference>
<keyword evidence="5 7" id="KW-0472">Membrane</keyword>
<dbReference type="Pfam" id="PF03772">
    <property type="entry name" value="Competence"/>
    <property type="match status" value="1"/>
</dbReference>
<dbReference type="AlphaFoldDB" id="A0A1M5BXL9"/>
<dbReference type="InterPro" id="IPR004477">
    <property type="entry name" value="ComEC_N"/>
</dbReference>
<protein>
    <submittedName>
        <fullName evidence="10">Competence protein ComEC</fullName>
    </submittedName>
</protein>
<dbReference type="InterPro" id="IPR025405">
    <property type="entry name" value="DUF4131"/>
</dbReference>
<keyword evidence="4 7" id="KW-1133">Transmembrane helix</keyword>